<evidence type="ECO:0000313" key="1">
    <source>
        <dbReference type="EMBL" id="KAK1140077.1"/>
    </source>
</evidence>
<name>A0ACC3AS45_9EURO</name>
<sequence length="483" mass="52982">MSHQYPPNQPHPPYGGSSHGPPMPPGQQPYGGPPGAPPFPPYPQQGQHNPAFQNPPYPNAGGPPQQFGHSPIFPPQGHSPYGGPPQAPFAGHQGGHGFPPGPPHGPPQGHPQGPPQGQHQSQHLYQSQYQGPPHGAPPMPGPHGHQPYPSPSFPPQAQFPSQPAIPSLGYTPGQIAPGDFRPQADALRKSMKGFGTDEKALIAVVSKLDPLQIATVRKTYTEHLRRDLYKDVKSETSGYLRQGLLAVIDGPLTHDVVCARGAVEGMGTKEWMLNDVLLGRSNADLQAIMSAYQRTYNRSLQKDVESDLSFQTQGLFKTVFRCQRHEESMPLDPRMIEEEAKSIHSATAGRMTNNVEEVCGIFARSSDEELRAISQAYGQRYNTPLEKVVDKEFSGHMKDALLHILRGALDPAMRDAVALEDCMKGMGTKDEKLVVRVVRVHWNRAHLNQVRGAYQHKFQKGLVDRIRGETSGDYQRLMVALVE</sequence>
<dbReference type="EMBL" id="JAOPJF010000091">
    <property type="protein sequence ID" value="KAK1140077.1"/>
    <property type="molecule type" value="Genomic_DNA"/>
</dbReference>
<comment type="caution">
    <text evidence="1">The sequence shown here is derived from an EMBL/GenBank/DDBJ whole genome shotgun (WGS) entry which is preliminary data.</text>
</comment>
<proteinExistence type="predicted"/>
<reference evidence="1 2" key="1">
    <citation type="journal article" date="2023" name="ACS Omega">
        <title>Identification of the Neoaspergillic Acid Biosynthesis Gene Cluster by Establishing an In Vitro CRISPR-Ribonucleoprotein Genetic System in Aspergillus melleus.</title>
        <authorList>
            <person name="Yuan B."/>
            <person name="Grau M.F."/>
            <person name="Murata R.M."/>
            <person name="Torok T."/>
            <person name="Venkateswaran K."/>
            <person name="Stajich J.E."/>
            <person name="Wang C.C.C."/>
        </authorList>
    </citation>
    <scope>NUCLEOTIDE SEQUENCE [LARGE SCALE GENOMIC DNA]</scope>
    <source>
        <strain evidence="1 2">IMV 1140</strain>
    </source>
</reference>
<organism evidence="1 2">
    <name type="scientific">Aspergillus melleus</name>
    <dbReference type="NCBI Taxonomy" id="138277"/>
    <lineage>
        <taxon>Eukaryota</taxon>
        <taxon>Fungi</taxon>
        <taxon>Dikarya</taxon>
        <taxon>Ascomycota</taxon>
        <taxon>Pezizomycotina</taxon>
        <taxon>Eurotiomycetes</taxon>
        <taxon>Eurotiomycetidae</taxon>
        <taxon>Eurotiales</taxon>
        <taxon>Aspergillaceae</taxon>
        <taxon>Aspergillus</taxon>
        <taxon>Aspergillus subgen. Circumdati</taxon>
    </lineage>
</organism>
<evidence type="ECO:0000313" key="2">
    <source>
        <dbReference type="Proteomes" id="UP001177260"/>
    </source>
</evidence>
<gene>
    <name evidence="1" type="ORF">N8T08_010909</name>
</gene>
<dbReference type="Proteomes" id="UP001177260">
    <property type="component" value="Unassembled WGS sequence"/>
</dbReference>
<accession>A0ACC3AS45</accession>
<protein>
    <submittedName>
        <fullName evidence="1">Uncharacterized protein</fullName>
    </submittedName>
</protein>
<keyword evidence="2" id="KW-1185">Reference proteome</keyword>